<proteinExistence type="predicted"/>
<keyword evidence="1" id="KW-1133">Transmembrane helix</keyword>
<keyword evidence="1" id="KW-0472">Membrane</keyword>
<feature type="transmembrane region" description="Helical" evidence="1">
    <location>
        <begin position="405"/>
        <end position="428"/>
    </location>
</feature>
<name>A0A0L6UR81_9BASI</name>
<dbReference type="VEuPathDB" id="FungiDB:VP01_4122g1"/>
<comment type="caution">
    <text evidence="2">The sequence shown here is derived from an EMBL/GenBank/DDBJ whole genome shotgun (WGS) entry which is preliminary data.</text>
</comment>
<reference evidence="2 3" key="1">
    <citation type="submission" date="2015-08" db="EMBL/GenBank/DDBJ databases">
        <title>Next Generation Sequencing and Analysis of the Genome of Puccinia sorghi L Schw, the Causal Agent of Maize Common Rust.</title>
        <authorList>
            <person name="Rochi L."/>
            <person name="Burguener G."/>
            <person name="Darino M."/>
            <person name="Turjanski A."/>
            <person name="Kreff E."/>
            <person name="Dieguez M.J."/>
            <person name="Sacco F."/>
        </authorList>
    </citation>
    <scope>NUCLEOTIDE SEQUENCE [LARGE SCALE GENOMIC DNA]</scope>
    <source>
        <strain evidence="2 3">RO10H11247</strain>
    </source>
</reference>
<dbReference type="Proteomes" id="UP000037035">
    <property type="component" value="Unassembled WGS sequence"/>
</dbReference>
<evidence type="ECO:0000256" key="1">
    <source>
        <dbReference type="SAM" id="Phobius"/>
    </source>
</evidence>
<dbReference type="EMBL" id="LAVV01009194">
    <property type="protein sequence ID" value="KNZ51034.1"/>
    <property type="molecule type" value="Genomic_DNA"/>
</dbReference>
<feature type="transmembrane region" description="Helical" evidence="1">
    <location>
        <begin position="49"/>
        <end position="67"/>
    </location>
</feature>
<evidence type="ECO:0000313" key="2">
    <source>
        <dbReference type="EMBL" id="KNZ51034.1"/>
    </source>
</evidence>
<feature type="transmembrane region" description="Helical" evidence="1">
    <location>
        <begin position="74"/>
        <end position="94"/>
    </location>
</feature>
<protein>
    <submittedName>
        <fullName evidence="2">Uncharacterized protein</fullName>
    </submittedName>
</protein>
<keyword evidence="1" id="KW-0812">Transmembrane</keyword>
<gene>
    <name evidence="2" type="ORF">VP01_4122g1</name>
</gene>
<feature type="transmembrane region" description="Helical" evidence="1">
    <location>
        <begin position="365"/>
        <end position="385"/>
    </location>
</feature>
<feature type="transmembrane region" description="Helical" evidence="1">
    <location>
        <begin position="291"/>
        <end position="310"/>
    </location>
</feature>
<evidence type="ECO:0000313" key="3">
    <source>
        <dbReference type="Proteomes" id="UP000037035"/>
    </source>
</evidence>
<dbReference type="AlphaFoldDB" id="A0A0L6UR81"/>
<keyword evidence="3" id="KW-1185">Reference proteome</keyword>
<organism evidence="2 3">
    <name type="scientific">Puccinia sorghi</name>
    <dbReference type="NCBI Taxonomy" id="27349"/>
    <lineage>
        <taxon>Eukaryota</taxon>
        <taxon>Fungi</taxon>
        <taxon>Dikarya</taxon>
        <taxon>Basidiomycota</taxon>
        <taxon>Pucciniomycotina</taxon>
        <taxon>Pucciniomycetes</taxon>
        <taxon>Pucciniales</taxon>
        <taxon>Pucciniaceae</taxon>
        <taxon>Puccinia</taxon>
    </lineage>
</organism>
<sequence length="514" mass="56710">MSQNFNTPCALCPNKSPLIIALHPPEISTGFEVQTIPGVVGTSVAPSKLVGFMLNTLISNVVVVLGIKKSILTCSIACVSATLTCSIAFLLATLKFSIDSAMLTSITLKRKSSWIFQEWCQLLSAHQPQRYNASASSHVTMCMHSWPASFSRPHLNLTCTLNFDVLLVISLRDPRNLVTENHHPQTKEQESLHCKTKFAQLPAIDMQKLPGSFCCYSNLSPRVIQPGFDSQSLLAEACCMSTAGTIRSCACTACQKVVSDEENRLKFCRYWLRSDLGKFSSLDCMSLHAHVNFHVIHGVTVVCCVCYWLCSMCGRCASAANPFSSLRSTCPSLLRSCSDPLISESSSASSVISLRLSQASRSHSLPVEEPVVILSLCLSLLTFAFHADSSNLVFSSESCVVDTFVFLFLFFIVFLVFLFVLFSLKFIFSFVENLHNLLRCTEGGQIWCVTRGLSKLWLYLPSDFVISVLSSESQMVLGTSQLTATSNTVVERKTYSLVSLRKTARMVSFFLNPQ</sequence>
<accession>A0A0L6UR81</accession>